<evidence type="ECO:0000256" key="4">
    <source>
        <dbReference type="ARBA" id="ARBA00022679"/>
    </source>
</evidence>
<evidence type="ECO:0000256" key="1">
    <source>
        <dbReference type="ARBA" id="ARBA00001933"/>
    </source>
</evidence>
<gene>
    <name evidence="7" type="ORF">KP803_15385</name>
</gene>
<evidence type="ECO:0000256" key="6">
    <source>
        <dbReference type="RuleBase" id="RU003560"/>
    </source>
</evidence>
<dbReference type="EMBL" id="JAJHVV010000009">
    <property type="protein sequence ID" value="MCK6264661.1"/>
    <property type="molecule type" value="Genomic_DNA"/>
</dbReference>
<dbReference type="FunFam" id="3.40.640.10:FF:000014">
    <property type="entry name" value="Adenosylmethionine-8-amino-7-oxononanoate aminotransferase, probable"/>
    <property type="match status" value="1"/>
</dbReference>
<dbReference type="Gene3D" id="3.90.1150.10">
    <property type="entry name" value="Aspartate Aminotransferase, domain 1"/>
    <property type="match status" value="1"/>
</dbReference>
<evidence type="ECO:0000256" key="5">
    <source>
        <dbReference type="ARBA" id="ARBA00022898"/>
    </source>
</evidence>
<protein>
    <submittedName>
        <fullName evidence="7">Aspartate aminotransferase family protein</fullName>
    </submittedName>
</protein>
<dbReference type="Proteomes" id="UP001139559">
    <property type="component" value="Unassembled WGS sequence"/>
</dbReference>
<dbReference type="RefSeq" id="WP_248009736.1">
    <property type="nucleotide sequence ID" value="NZ_JAJHVV010000009.1"/>
</dbReference>
<comment type="caution">
    <text evidence="7">The sequence shown here is derived from an EMBL/GenBank/DDBJ whole genome shotgun (WGS) entry which is preliminary data.</text>
</comment>
<organism evidence="7 8">
    <name type="scientific">Vibrio amylolyticus</name>
    <dbReference type="NCBI Taxonomy" id="2847292"/>
    <lineage>
        <taxon>Bacteria</taxon>
        <taxon>Pseudomonadati</taxon>
        <taxon>Pseudomonadota</taxon>
        <taxon>Gammaproteobacteria</taxon>
        <taxon>Vibrionales</taxon>
        <taxon>Vibrionaceae</taxon>
        <taxon>Vibrio</taxon>
    </lineage>
</organism>
<evidence type="ECO:0000256" key="3">
    <source>
        <dbReference type="ARBA" id="ARBA00022576"/>
    </source>
</evidence>
<sequence>MSHVFHRHCQSLLPTISHGRGAYLYDTRGKKYLDACGGAAVSNLGHNNAQIKHAIQNQMDNIPYAHTGFFTSQVAEDLAHKLSSLAPEPLNYVYFTSGGSEAVEAALKVARQYFLEQGKSEKTQFIARHQSYHGNTLGALSVGGNHWRRDPFKAIMSPSHHINPCYPYRFQEQDETNEAYALRSASELETSILKIGPENVMAFVAEPIVGATSGAVVPSAGYFSHIRKICDKYDVLLILDEVMCGVGRSGRFFAFEYEDITPDIVTVAKGLGAGYQPIGATLVSSKIHNAIAQGSGFFQHGHTFMGHPMACAASLATINYIQQHDLTSRVTKLGEDLRSKLQDTFGHRDYIGEIRGRGLFIGIELVEDKESKQPHKPSHQLAKKLKATAMDEGLMIYPMGGTIDGTQGNHILLAPPFIIDDAQSDEIVDKLNVTLQKVMRHIGEG</sequence>
<dbReference type="SUPFAM" id="SSF53383">
    <property type="entry name" value="PLP-dependent transferases"/>
    <property type="match status" value="1"/>
</dbReference>
<keyword evidence="5 6" id="KW-0663">Pyridoxal phosphate</keyword>
<dbReference type="InterPro" id="IPR015421">
    <property type="entry name" value="PyrdxlP-dep_Trfase_major"/>
</dbReference>
<dbReference type="NCBIfam" id="NF005685">
    <property type="entry name" value="PRK07483.1"/>
    <property type="match status" value="1"/>
</dbReference>
<accession>A0A9X1XL09</accession>
<dbReference type="InterPro" id="IPR015422">
    <property type="entry name" value="PyrdxlP-dep_Trfase_small"/>
</dbReference>
<dbReference type="Pfam" id="PF00202">
    <property type="entry name" value="Aminotran_3"/>
    <property type="match status" value="1"/>
</dbReference>
<name>A0A9X1XL09_9VIBR</name>
<dbReference type="PANTHER" id="PTHR43094">
    <property type="entry name" value="AMINOTRANSFERASE"/>
    <property type="match status" value="1"/>
</dbReference>
<dbReference type="GO" id="GO:0005829">
    <property type="term" value="C:cytosol"/>
    <property type="evidence" value="ECO:0007669"/>
    <property type="project" value="TreeGrafter"/>
</dbReference>
<proteinExistence type="inferred from homology"/>
<keyword evidence="4" id="KW-0808">Transferase</keyword>
<keyword evidence="8" id="KW-1185">Reference proteome</keyword>
<evidence type="ECO:0000313" key="8">
    <source>
        <dbReference type="Proteomes" id="UP001139559"/>
    </source>
</evidence>
<dbReference type="CDD" id="cd00610">
    <property type="entry name" value="OAT_like"/>
    <property type="match status" value="1"/>
</dbReference>
<dbReference type="AlphaFoldDB" id="A0A9X1XL09"/>
<dbReference type="Gene3D" id="3.40.640.10">
    <property type="entry name" value="Type I PLP-dependent aspartate aminotransferase-like (Major domain)"/>
    <property type="match status" value="1"/>
</dbReference>
<dbReference type="PIRSF" id="PIRSF000521">
    <property type="entry name" value="Transaminase_4ab_Lys_Orn"/>
    <property type="match status" value="1"/>
</dbReference>
<dbReference type="GO" id="GO:0030170">
    <property type="term" value="F:pyridoxal phosphate binding"/>
    <property type="evidence" value="ECO:0007669"/>
    <property type="project" value="InterPro"/>
</dbReference>
<reference evidence="7" key="1">
    <citation type="submission" date="2021-11" db="EMBL/GenBank/DDBJ databases">
        <title>Vibrio ZSDE26 sp. nov. and Vibrio ZSDZ34 sp. nov., isolated from coastal seawater in Qingdao.</title>
        <authorList>
            <person name="Zhang P."/>
        </authorList>
    </citation>
    <scope>NUCLEOTIDE SEQUENCE</scope>
    <source>
        <strain evidence="7">ZSDE26</strain>
    </source>
</reference>
<dbReference type="InterPro" id="IPR005814">
    <property type="entry name" value="Aminotrans_3"/>
</dbReference>
<dbReference type="InterPro" id="IPR049704">
    <property type="entry name" value="Aminotrans_3_PPA_site"/>
</dbReference>
<dbReference type="PROSITE" id="PS00600">
    <property type="entry name" value="AA_TRANSFER_CLASS_3"/>
    <property type="match status" value="1"/>
</dbReference>
<comment type="cofactor">
    <cofactor evidence="1">
        <name>pyridoxal 5'-phosphate</name>
        <dbReference type="ChEBI" id="CHEBI:597326"/>
    </cofactor>
</comment>
<keyword evidence="3 7" id="KW-0032">Aminotransferase</keyword>
<dbReference type="GO" id="GO:0008483">
    <property type="term" value="F:transaminase activity"/>
    <property type="evidence" value="ECO:0007669"/>
    <property type="project" value="UniProtKB-KW"/>
</dbReference>
<dbReference type="InterPro" id="IPR015424">
    <property type="entry name" value="PyrdxlP-dep_Trfase"/>
</dbReference>
<evidence type="ECO:0000313" key="7">
    <source>
        <dbReference type="EMBL" id="MCK6264661.1"/>
    </source>
</evidence>
<dbReference type="PANTHER" id="PTHR43094:SF1">
    <property type="entry name" value="AMINOTRANSFERASE CLASS-III"/>
    <property type="match status" value="1"/>
</dbReference>
<comment type="similarity">
    <text evidence="2 6">Belongs to the class-III pyridoxal-phosphate-dependent aminotransferase family.</text>
</comment>
<evidence type="ECO:0000256" key="2">
    <source>
        <dbReference type="ARBA" id="ARBA00008954"/>
    </source>
</evidence>